<evidence type="ECO:0000256" key="3">
    <source>
        <dbReference type="SAM" id="MobiDB-lite"/>
    </source>
</evidence>
<gene>
    <name evidence="4" type="ORF">H5410_027799</name>
</gene>
<keyword evidence="2" id="KW-0539">Nucleus</keyword>
<dbReference type="Proteomes" id="UP000824120">
    <property type="component" value="Chromosome 5"/>
</dbReference>
<dbReference type="EMBL" id="JACXVP010000005">
    <property type="protein sequence ID" value="KAG5606307.1"/>
    <property type="molecule type" value="Genomic_DNA"/>
</dbReference>
<dbReference type="GO" id="GO:0003714">
    <property type="term" value="F:transcription corepressor activity"/>
    <property type="evidence" value="ECO:0007669"/>
    <property type="project" value="InterPro"/>
</dbReference>
<proteinExistence type="predicted"/>
<dbReference type="Pfam" id="PF02671">
    <property type="entry name" value="PAH"/>
    <property type="match status" value="1"/>
</dbReference>
<dbReference type="InterPro" id="IPR003822">
    <property type="entry name" value="PAH"/>
</dbReference>
<sequence length="121" mass="13645">MCHSQPQVSRIGLGNISGGSGVDRAGASKPKTTNDNAFSYLNQDKDKFSNQFFDNPHIIDTVGFVEKTKELFKGHPSFLLSLNPFLPKDYEIILNDEDEKTYFMDQALSFAKKQGYIYITL</sequence>
<feature type="region of interest" description="Disordered" evidence="3">
    <location>
        <begin position="1"/>
        <end position="36"/>
    </location>
</feature>
<dbReference type="SUPFAM" id="SSF47762">
    <property type="entry name" value="PAH2 domain"/>
    <property type="match status" value="1"/>
</dbReference>
<comment type="caution">
    <text evidence="4">The sequence shown here is derived from an EMBL/GenBank/DDBJ whole genome shotgun (WGS) entry which is preliminary data.</text>
</comment>
<dbReference type="PANTHER" id="PTHR12346:SF66">
    <property type="match status" value="1"/>
</dbReference>
<comment type="subcellular location">
    <subcellularLocation>
        <location evidence="1">Nucleus</location>
    </subcellularLocation>
</comment>
<reference evidence="4 5" key="1">
    <citation type="submission" date="2020-09" db="EMBL/GenBank/DDBJ databases">
        <title>De no assembly of potato wild relative species, Solanum commersonii.</title>
        <authorList>
            <person name="Cho K."/>
        </authorList>
    </citation>
    <scope>NUCLEOTIDE SEQUENCE [LARGE SCALE GENOMIC DNA]</scope>
    <source>
        <strain evidence="4">LZ3.2</strain>
        <tissue evidence="4">Leaf</tissue>
    </source>
</reference>
<evidence type="ECO:0000313" key="4">
    <source>
        <dbReference type="EMBL" id="KAG5606307.1"/>
    </source>
</evidence>
<organism evidence="4 5">
    <name type="scientific">Solanum commersonii</name>
    <name type="common">Commerson's wild potato</name>
    <name type="synonym">Commerson's nightshade</name>
    <dbReference type="NCBI Taxonomy" id="4109"/>
    <lineage>
        <taxon>Eukaryota</taxon>
        <taxon>Viridiplantae</taxon>
        <taxon>Streptophyta</taxon>
        <taxon>Embryophyta</taxon>
        <taxon>Tracheophyta</taxon>
        <taxon>Spermatophyta</taxon>
        <taxon>Magnoliopsida</taxon>
        <taxon>eudicotyledons</taxon>
        <taxon>Gunneridae</taxon>
        <taxon>Pentapetalae</taxon>
        <taxon>asterids</taxon>
        <taxon>lamiids</taxon>
        <taxon>Solanales</taxon>
        <taxon>Solanaceae</taxon>
        <taxon>Solanoideae</taxon>
        <taxon>Solaneae</taxon>
        <taxon>Solanum</taxon>
    </lineage>
</organism>
<accession>A0A9J5Z059</accession>
<dbReference type="AlphaFoldDB" id="A0A9J5Z059"/>
<evidence type="ECO:0000256" key="2">
    <source>
        <dbReference type="ARBA" id="ARBA00023242"/>
    </source>
</evidence>
<dbReference type="InterPro" id="IPR039774">
    <property type="entry name" value="Sin3-like"/>
</dbReference>
<evidence type="ECO:0000313" key="5">
    <source>
        <dbReference type="Proteomes" id="UP000824120"/>
    </source>
</evidence>
<keyword evidence="5" id="KW-1185">Reference proteome</keyword>
<evidence type="ECO:0000256" key="1">
    <source>
        <dbReference type="ARBA" id="ARBA00004123"/>
    </source>
</evidence>
<dbReference type="OrthoDB" id="1161319at2759"/>
<dbReference type="GO" id="GO:0005634">
    <property type="term" value="C:nucleus"/>
    <property type="evidence" value="ECO:0007669"/>
    <property type="project" value="UniProtKB-SubCell"/>
</dbReference>
<protein>
    <submittedName>
        <fullName evidence="4">Uncharacterized protein</fullName>
    </submittedName>
</protein>
<name>A0A9J5Z059_SOLCO</name>
<dbReference type="PANTHER" id="PTHR12346">
    <property type="entry name" value="SIN3B-RELATED"/>
    <property type="match status" value="1"/>
</dbReference>
<dbReference type="InterPro" id="IPR036600">
    <property type="entry name" value="PAH_sf"/>
</dbReference>